<dbReference type="PANTHER" id="PTHR23137:SF6">
    <property type="entry name" value="VESICLE TRANSPORT PROTEIN"/>
    <property type="match status" value="1"/>
</dbReference>
<dbReference type="InterPro" id="IPR007305">
    <property type="entry name" value="Vesicle_transpt_Got1/SFT2"/>
</dbReference>
<feature type="transmembrane region" description="Helical" evidence="7">
    <location>
        <begin position="30"/>
        <end position="52"/>
    </location>
</feature>
<sequence>MEHAGFLFSVCFFGGCLCNGMALVDDPNRFAVIYTFGNILALVGGFFIMGFCSQLKMMFKTTRAIATTIYIVMMIVTIVVAVTHAHIIVVLICAFIQFLAMGWYYLSYVPFGRTLCKNCAGSFCSV</sequence>
<dbReference type="EMBL" id="MK072395">
    <property type="protein sequence ID" value="AYV83869.1"/>
    <property type="molecule type" value="Genomic_DNA"/>
</dbReference>
<dbReference type="GO" id="GO:0016020">
    <property type="term" value="C:membrane"/>
    <property type="evidence" value="ECO:0007669"/>
    <property type="project" value="UniProtKB-SubCell"/>
</dbReference>
<evidence type="ECO:0000256" key="7">
    <source>
        <dbReference type="SAM" id="Phobius"/>
    </source>
</evidence>
<keyword evidence="4" id="KW-0653">Protein transport</keyword>
<comment type="subcellular location">
    <subcellularLocation>
        <location evidence="1">Membrane</location>
        <topology evidence="1">Multi-pass membrane protein</topology>
    </subcellularLocation>
</comment>
<dbReference type="GO" id="GO:0015031">
    <property type="term" value="P:protein transport"/>
    <property type="evidence" value="ECO:0007669"/>
    <property type="project" value="UniProtKB-KW"/>
</dbReference>
<dbReference type="PANTHER" id="PTHR23137">
    <property type="entry name" value="VESICLE TRANSPORT PROTEIN-RELATED"/>
    <property type="match status" value="1"/>
</dbReference>
<dbReference type="InterPro" id="IPR011691">
    <property type="entry name" value="Vesicle_transpt_SFT2"/>
</dbReference>
<evidence type="ECO:0000313" key="8">
    <source>
        <dbReference type="EMBL" id="AYV83869.1"/>
    </source>
</evidence>
<feature type="transmembrane region" description="Helical" evidence="7">
    <location>
        <begin position="87"/>
        <end position="106"/>
    </location>
</feature>
<dbReference type="Pfam" id="PF04178">
    <property type="entry name" value="Got1"/>
    <property type="match status" value="1"/>
</dbReference>
<reference evidence="8" key="1">
    <citation type="submission" date="2018-10" db="EMBL/GenBank/DDBJ databases">
        <title>Hidden diversity of soil giant viruses.</title>
        <authorList>
            <person name="Schulz F."/>
            <person name="Alteio L."/>
            <person name="Goudeau D."/>
            <person name="Ryan E.M."/>
            <person name="Malmstrom R.R."/>
            <person name="Blanchard J."/>
            <person name="Woyke T."/>
        </authorList>
    </citation>
    <scope>NUCLEOTIDE SEQUENCE</scope>
    <source>
        <strain evidence="8">HYV1</strain>
    </source>
</reference>
<evidence type="ECO:0000256" key="6">
    <source>
        <dbReference type="ARBA" id="ARBA00023136"/>
    </source>
</evidence>
<evidence type="ECO:0000256" key="3">
    <source>
        <dbReference type="ARBA" id="ARBA00022692"/>
    </source>
</evidence>
<evidence type="ECO:0000256" key="2">
    <source>
        <dbReference type="ARBA" id="ARBA00022448"/>
    </source>
</evidence>
<keyword evidence="6 7" id="KW-0472">Membrane</keyword>
<organism evidence="8">
    <name type="scientific">Hyperionvirus sp</name>
    <dbReference type="NCBI Taxonomy" id="2487770"/>
    <lineage>
        <taxon>Viruses</taxon>
        <taxon>Varidnaviria</taxon>
        <taxon>Bamfordvirae</taxon>
        <taxon>Nucleocytoviricota</taxon>
        <taxon>Megaviricetes</taxon>
        <taxon>Imitervirales</taxon>
        <taxon>Mimiviridae</taxon>
        <taxon>Klosneuvirinae</taxon>
    </lineage>
</organism>
<keyword evidence="2" id="KW-0813">Transport</keyword>
<evidence type="ECO:0000256" key="5">
    <source>
        <dbReference type="ARBA" id="ARBA00022989"/>
    </source>
</evidence>
<proteinExistence type="predicted"/>
<evidence type="ECO:0000256" key="1">
    <source>
        <dbReference type="ARBA" id="ARBA00004141"/>
    </source>
</evidence>
<accession>A0A3G5AES8</accession>
<name>A0A3G5AES8_9VIRU</name>
<feature type="transmembrane region" description="Helical" evidence="7">
    <location>
        <begin position="64"/>
        <end position="81"/>
    </location>
</feature>
<protein>
    <submittedName>
        <fullName evidence="8">Putative vesicle transport protein SFT2A isoform X2</fullName>
    </submittedName>
</protein>
<gene>
    <name evidence="8" type="ORF">Hyperionvirus13_11</name>
</gene>
<keyword evidence="5 7" id="KW-1133">Transmembrane helix</keyword>
<evidence type="ECO:0000256" key="4">
    <source>
        <dbReference type="ARBA" id="ARBA00022927"/>
    </source>
</evidence>
<dbReference type="GO" id="GO:0016192">
    <property type="term" value="P:vesicle-mediated transport"/>
    <property type="evidence" value="ECO:0007669"/>
    <property type="project" value="InterPro"/>
</dbReference>
<keyword evidence="3 7" id="KW-0812">Transmembrane</keyword>